<dbReference type="InterPro" id="IPR029058">
    <property type="entry name" value="AB_hydrolase_fold"/>
</dbReference>
<reference evidence="3 4" key="1">
    <citation type="submission" date="2015-01" db="EMBL/GenBank/DDBJ databases">
        <title>The Genome Sequence of Fonsecaea multimorphosa CBS 102226.</title>
        <authorList>
            <consortium name="The Broad Institute Genomics Platform"/>
            <person name="Cuomo C."/>
            <person name="de Hoog S."/>
            <person name="Gorbushina A."/>
            <person name="Stielow B."/>
            <person name="Teixiera M."/>
            <person name="Abouelleil A."/>
            <person name="Chapman S.B."/>
            <person name="Priest M."/>
            <person name="Young S.K."/>
            <person name="Wortman J."/>
            <person name="Nusbaum C."/>
            <person name="Birren B."/>
        </authorList>
    </citation>
    <scope>NUCLEOTIDE SEQUENCE [LARGE SCALE GENOMIC DNA]</scope>
    <source>
        <strain evidence="3 4">CBS 102226</strain>
    </source>
</reference>
<dbReference type="VEuPathDB" id="FungiDB:Z520_06382"/>
<dbReference type="InterPro" id="IPR008979">
    <property type="entry name" value="Galactose-bd-like_sf"/>
</dbReference>
<dbReference type="Gene3D" id="2.60.120.260">
    <property type="entry name" value="Galactose-binding domain-like"/>
    <property type="match status" value="1"/>
</dbReference>
<dbReference type="OrthoDB" id="2578740at2759"/>
<dbReference type="Gene3D" id="3.40.50.1820">
    <property type="entry name" value="alpha/beta hydrolase"/>
    <property type="match status" value="1"/>
</dbReference>
<keyword evidence="4" id="KW-1185">Reference proteome</keyword>
<dbReference type="InterPro" id="IPR000383">
    <property type="entry name" value="Xaa-Pro-like_dom"/>
</dbReference>
<dbReference type="Gene3D" id="1.10.3020.20">
    <property type="match status" value="1"/>
</dbReference>
<organism evidence="3 4">
    <name type="scientific">Fonsecaea multimorphosa CBS 102226</name>
    <dbReference type="NCBI Taxonomy" id="1442371"/>
    <lineage>
        <taxon>Eukaryota</taxon>
        <taxon>Fungi</taxon>
        <taxon>Dikarya</taxon>
        <taxon>Ascomycota</taxon>
        <taxon>Pezizomycotina</taxon>
        <taxon>Eurotiomycetes</taxon>
        <taxon>Chaetothyriomycetidae</taxon>
        <taxon>Chaetothyriales</taxon>
        <taxon>Herpotrichiellaceae</taxon>
        <taxon>Fonsecaea</taxon>
    </lineage>
</organism>
<protein>
    <recommendedName>
        <fullName evidence="2">Xaa-Pro dipeptidyl-peptidase C-terminal domain-containing protein</fullName>
    </recommendedName>
</protein>
<name>A0A0D2K387_9EURO</name>
<dbReference type="AlphaFoldDB" id="A0A0D2K387"/>
<keyword evidence="1" id="KW-0378">Hydrolase</keyword>
<dbReference type="GeneID" id="27712128"/>
<proteinExistence type="predicted"/>
<gene>
    <name evidence="3" type="ORF">Z520_06382</name>
</gene>
<dbReference type="Proteomes" id="UP000053411">
    <property type="component" value="Unassembled WGS sequence"/>
</dbReference>
<dbReference type="InterPro" id="IPR013736">
    <property type="entry name" value="Xaa-Pro_dipept_C"/>
</dbReference>
<dbReference type="RefSeq" id="XP_016631727.1">
    <property type="nucleotide sequence ID" value="XM_016776882.1"/>
</dbReference>
<dbReference type="SUPFAM" id="SSF53474">
    <property type="entry name" value="alpha/beta-Hydrolases"/>
    <property type="match status" value="1"/>
</dbReference>
<evidence type="ECO:0000256" key="1">
    <source>
        <dbReference type="ARBA" id="ARBA00022801"/>
    </source>
</evidence>
<evidence type="ECO:0000313" key="4">
    <source>
        <dbReference type="Proteomes" id="UP000053411"/>
    </source>
</evidence>
<dbReference type="Pfam" id="PF08530">
    <property type="entry name" value="PepX_C"/>
    <property type="match status" value="1"/>
</dbReference>
<dbReference type="Pfam" id="PF02129">
    <property type="entry name" value="Peptidase_S15"/>
    <property type="match status" value="1"/>
</dbReference>
<dbReference type="NCBIfam" id="TIGR00976">
    <property type="entry name" value="CocE_NonD"/>
    <property type="match status" value="2"/>
</dbReference>
<dbReference type="PANTHER" id="PTHR43056">
    <property type="entry name" value="PEPTIDASE S9 PROLYL OLIGOPEPTIDASE"/>
    <property type="match status" value="1"/>
</dbReference>
<dbReference type="STRING" id="1442371.A0A0D2K387"/>
<dbReference type="EMBL" id="KN848073">
    <property type="protein sequence ID" value="KIX97604.1"/>
    <property type="molecule type" value="Genomic_DNA"/>
</dbReference>
<sequence length="555" mass="63738">MGSTMEPRTFDMQWVKGTDPKEGNWPGLRTNQVEKDLGMEITWDVPVALRDGVKVYVDVFRPDSFTGKLPIILSYSPYGKHGFKTFDMFPGADVPAGSVSRYAVWEGPDPSYWTQKGYCVINADARGSWGSEGNCTIMSTQEGIDGYDIVEWAGTLPWSNGRVGLSGLSYLSVSQWRIAENNPPHLACIQVFGGFSEVYRDYSHHGGIPETNFVKFMEWSCRFSHGLVEDWVKMQKEHHLYDNYQADKRAKLSQIKAPAYVVADWGDQGLHTRGNLVAWSEISSEQKWLEIHGRKKWQYYYSKPSLLRQEAFFQKFLKQEASEVDNWPTVRIETRERAHRNIARNEMEWPIARTRMVRMYLDNSTSRLLQDPPKSIGISRYASGDPKDALLFSHKFNEETELTGTMRLRLWVSAEHEDMDIFVRADKLDDSGVVVPFVAMSMMDDGPMALGWIRVSHRELDLERSTENHPWLQHRRQLLLRPNEVAPVDIEIMPSSTLFHPGDSLRLTIKGSDTWVYDRRQIQLHQDTVNQGPHSLYTGGPFESFLVMPVIDKET</sequence>
<accession>A0A0D2K387</accession>
<evidence type="ECO:0000259" key="2">
    <source>
        <dbReference type="SMART" id="SM00939"/>
    </source>
</evidence>
<dbReference type="SMART" id="SM00939">
    <property type="entry name" value="PepX_C"/>
    <property type="match status" value="1"/>
</dbReference>
<dbReference type="InterPro" id="IPR050585">
    <property type="entry name" value="Xaa-Pro_dipeptidyl-ppase/CocE"/>
</dbReference>
<dbReference type="GO" id="GO:0008239">
    <property type="term" value="F:dipeptidyl-peptidase activity"/>
    <property type="evidence" value="ECO:0007669"/>
    <property type="project" value="InterPro"/>
</dbReference>
<evidence type="ECO:0000313" key="3">
    <source>
        <dbReference type="EMBL" id="KIX97604.1"/>
    </source>
</evidence>
<dbReference type="InterPro" id="IPR005674">
    <property type="entry name" value="CocE/Ser_esterase"/>
</dbReference>
<feature type="domain" description="Xaa-Pro dipeptidyl-peptidase C-terminal" evidence="2">
    <location>
        <begin position="310"/>
        <end position="547"/>
    </location>
</feature>
<dbReference type="PANTHER" id="PTHR43056:SF10">
    <property type="entry name" value="COCE_NOND FAMILY, PUTATIVE (AFU_ORTHOLOGUE AFUA_7G00600)-RELATED"/>
    <property type="match status" value="1"/>
</dbReference>
<dbReference type="SUPFAM" id="SSF49785">
    <property type="entry name" value="Galactose-binding domain-like"/>
    <property type="match status" value="1"/>
</dbReference>